<dbReference type="PANTHER" id="PTHR43245:SF52">
    <property type="entry name" value="NAD-DEPENDENT EPIMERASE_DEHYDRATASE"/>
    <property type="match status" value="1"/>
</dbReference>
<feature type="region of interest" description="Disordered" evidence="1">
    <location>
        <begin position="1"/>
        <end position="26"/>
    </location>
</feature>
<gene>
    <name evidence="3" type="ORF">SAMN06272737_11831</name>
</gene>
<dbReference type="Gene3D" id="3.40.50.720">
    <property type="entry name" value="NAD(P)-binding Rossmann-like Domain"/>
    <property type="match status" value="1"/>
</dbReference>
<dbReference type="InterPro" id="IPR036291">
    <property type="entry name" value="NAD(P)-bd_dom_sf"/>
</dbReference>
<accession>A0A238Y7P6</accession>
<feature type="domain" description="NAD-dependent epimerase/dehydratase" evidence="2">
    <location>
        <begin position="32"/>
        <end position="273"/>
    </location>
</feature>
<dbReference type="InterPro" id="IPR050177">
    <property type="entry name" value="Lipid_A_modif_metabolic_enz"/>
</dbReference>
<evidence type="ECO:0000256" key="1">
    <source>
        <dbReference type="SAM" id="MobiDB-lite"/>
    </source>
</evidence>
<sequence length="357" mass="38454">MSPRQRRGAGALGEGPRGLDEPSGSAERNLTVAVTGPTGTFGSGLIPLLQDDDRIGRIIGIARRPFDPAERGWTKMEYRQGDVRDPDALRAAFDGADVVVHLAFLITGNASRETTRSINVDGTLNVFRAAADAGARRFVYASSVAAYGFHPDNPETIDEQWPTRPAARLFYAQEKAELEELLGEEARKHPDLALFLLRPPVVLGPNAVGGKDVLPGPLAPLGRALFSRPRRLPVPLLMLVPSLPMQFVHEEDVGRALVQCIVAAGPPGAYNIAGDGVLTAPDVAREFGAVPIPLPAAPAQAAARAFSRLPFLPPVAQWVEAASRPVIMDTTKAREQLGWRPRYSGLEALRDTLRDRP</sequence>
<dbReference type="AlphaFoldDB" id="A0A238Y7P6"/>
<protein>
    <submittedName>
        <fullName evidence="3">Nucleoside-diphosphate-sugar epimerase</fullName>
    </submittedName>
</protein>
<dbReference type="EMBL" id="FZNO01000018">
    <property type="protein sequence ID" value="SNR66673.1"/>
    <property type="molecule type" value="Genomic_DNA"/>
</dbReference>
<evidence type="ECO:0000313" key="4">
    <source>
        <dbReference type="Proteomes" id="UP000198403"/>
    </source>
</evidence>
<dbReference type="SUPFAM" id="SSF51735">
    <property type="entry name" value="NAD(P)-binding Rossmann-fold domains"/>
    <property type="match status" value="1"/>
</dbReference>
<reference evidence="3 4" key="1">
    <citation type="submission" date="2017-06" db="EMBL/GenBank/DDBJ databases">
        <authorList>
            <person name="Kim H.J."/>
            <person name="Triplett B.A."/>
        </authorList>
    </citation>
    <scope>NUCLEOTIDE SEQUENCE [LARGE SCALE GENOMIC DNA]</scope>
    <source>
        <strain evidence="3 4">DSM 44272</strain>
    </source>
</reference>
<name>A0A238Y7P6_9ACTN</name>
<dbReference type="InterPro" id="IPR001509">
    <property type="entry name" value="Epimerase_deHydtase"/>
</dbReference>
<dbReference type="Pfam" id="PF01370">
    <property type="entry name" value="Epimerase"/>
    <property type="match status" value="1"/>
</dbReference>
<evidence type="ECO:0000313" key="3">
    <source>
        <dbReference type="EMBL" id="SNR66673.1"/>
    </source>
</evidence>
<dbReference type="PANTHER" id="PTHR43245">
    <property type="entry name" value="BIFUNCTIONAL POLYMYXIN RESISTANCE PROTEIN ARNA"/>
    <property type="match status" value="1"/>
</dbReference>
<dbReference type="Proteomes" id="UP000198403">
    <property type="component" value="Unassembled WGS sequence"/>
</dbReference>
<organism evidence="3 4">
    <name type="scientific">Blastococcus mobilis</name>
    <dbReference type="NCBI Taxonomy" id="1938746"/>
    <lineage>
        <taxon>Bacteria</taxon>
        <taxon>Bacillati</taxon>
        <taxon>Actinomycetota</taxon>
        <taxon>Actinomycetes</taxon>
        <taxon>Geodermatophilales</taxon>
        <taxon>Geodermatophilaceae</taxon>
        <taxon>Blastococcus</taxon>
    </lineage>
</organism>
<keyword evidence="4" id="KW-1185">Reference proteome</keyword>
<dbReference type="RefSeq" id="WP_254920693.1">
    <property type="nucleotide sequence ID" value="NZ_FZNO01000018.1"/>
</dbReference>
<evidence type="ECO:0000259" key="2">
    <source>
        <dbReference type="Pfam" id="PF01370"/>
    </source>
</evidence>
<proteinExistence type="predicted"/>